<name>A0A1J1J1T2_9DIPT</name>
<gene>
    <name evidence="1" type="ORF">CLUMA_CG019312</name>
</gene>
<evidence type="ECO:0000313" key="2">
    <source>
        <dbReference type="Proteomes" id="UP000183832"/>
    </source>
</evidence>
<organism evidence="1 2">
    <name type="scientific">Clunio marinus</name>
    <dbReference type="NCBI Taxonomy" id="568069"/>
    <lineage>
        <taxon>Eukaryota</taxon>
        <taxon>Metazoa</taxon>
        <taxon>Ecdysozoa</taxon>
        <taxon>Arthropoda</taxon>
        <taxon>Hexapoda</taxon>
        <taxon>Insecta</taxon>
        <taxon>Pterygota</taxon>
        <taxon>Neoptera</taxon>
        <taxon>Endopterygota</taxon>
        <taxon>Diptera</taxon>
        <taxon>Nematocera</taxon>
        <taxon>Chironomoidea</taxon>
        <taxon>Chironomidae</taxon>
        <taxon>Clunio</taxon>
    </lineage>
</organism>
<dbReference type="Proteomes" id="UP000183832">
    <property type="component" value="Unassembled WGS sequence"/>
</dbReference>
<accession>A0A1J1J1T2</accession>
<proteinExistence type="predicted"/>
<protein>
    <submittedName>
        <fullName evidence="1">CLUMA_CG019312, isoform A</fullName>
    </submittedName>
</protein>
<sequence length="72" mass="8435">MGVFWDVNKSKVFPSKNKTPIFDKIGAPDFLTYLSSISINTLKRTYPYPINIKAKIYLFARSHDFTLLFMKR</sequence>
<reference evidence="1 2" key="1">
    <citation type="submission" date="2015-04" db="EMBL/GenBank/DDBJ databases">
        <authorList>
            <person name="Syromyatnikov M.Y."/>
            <person name="Popov V.N."/>
        </authorList>
    </citation>
    <scope>NUCLEOTIDE SEQUENCE [LARGE SCALE GENOMIC DNA]</scope>
</reference>
<dbReference type="AlphaFoldDB" id="A0A1J1J1T2"/>
<evidence type="ECO:0000313" key="1">
    <source>
        <dbReference type="EMBL" id="CRL05898.1"/>
    </source>
</evidence>
<keyword evidence="2" id="KW-1185">Reference proteome</keyword>
<dbReference type="EMBL" id="CVRI01000066">
    <property type="protein sequence ID" value="CRL05898.1"/>
    <property type="molecule type" value="Genomic_DNA"/>
</dbReference>